<accession>A0A5C6RL43</accession>
<proteinExistence type="inferred from homology"/>
<name>A0A5C6RL43_9BACT</name>
<comment type="function">
    <text evidence="10">Catalyzes the reversible epimerization of D-ribulose 5-phosphate to D-xylulose 5-phosphate.</text>
</comment>
<dbReference type="PANTHER" id="PTHR11749">
    <property type="entry name" value="RIBULOSE-5-PHOSPHATE-3-EPIMERASE"/>
    <property type="match status" value="1"/>
</dbReference>
<evidence type="ECO:0000256" key="14">
    <source>
        <dbReference type="PIRSR" id="PIRSR001461-3"/>
    </source>
</evidence>
<evidence type="ECO:0000256" key="2">
    <source>
        <dbReference type="ARBA" id="ARBA00001936"/>
    </source>
</evidence>
<dbReference type="NCBIfam" id="NF004076">
    <property type="entry name" value="PRK05581.1-4"/>
    <property type="match status" value="1"/>
</dbReference>
<feature type="binding site" evidence="10 13">
    <location>
        <position position="66"/>
    </location>
    <ligand>
        <name>a divalent metal cation</name>
        <dbReference type="ChEBI" id="CHEBI:60240"/>
    </ligand>
</feature>
<dbReference type="HAMAP" id="MF_02227">
    <property type="entry name" value="RPE"/>
    <property type="match status" value="1"/>
</dbReference>
<dbReference type="PIRSF" id="PIRSF001461">
    <property type="entry name" value="RPE"/>
    <property type="match status" value="1"/>
</dbReference>
<keyword evidence="13" id="KW-0170">Cobalt</keyword>
<dbReference type="EC" id="5.1.3.1" evidence="7 10"/>
<feature type="binding site" evidence="10 13">
    <location>
        <position position="33"/>
    </location>
    <ligand>
        <name>a divalent metal cation</name>
        <dbReference type="ChEBI" id="CHEBI:60240"/>
    </ligand>
</feature>
<feature type="binding site" evidence="10 14">
    <location>
        <begin position="142"/>
        <end position="145"/>
    </location>
    <ligand>
        <name>substrate</name>
    </ligand>
</feature>
<dbReference type="GO" id="GO:0005737">
    <property type="term" value="C:cytoplasm"/>
    <property type="evidence" value="ECO:0007669"/>
    <property type="project" value="UniProtKB-ARBA"/>
</dbReference>
<dbReference type="GO" id="GO:0019323">
    <property type="term" value="P:pentose catabolic process"/>
    <property type="evidence" value="ECO:0007669"/>
    <property type="project" value="UniProtKB-UniRule"/>
</dbReference>
<evidence type="ECO:0000256" key="8">
    <source>
        <dbReference type="ARBA" id="ARBA00022723"/>
    </source>
</evidence>
<comment type="catalytic activity">
    <reaction evidence="1 10 11">
        <text>D-ribulose 5-phosphate = D-xylulose 5-phosphate</text>
        <dbReference type="Rhea" id="RHEA:13677"/>
        <dbReference type="ChEBI" id="CHEBI:57737"/>
        <dbReference type="ChEBI" id="CHEBI:58121"/>
        <dbReference type="EC" id="5.1.3.1"/>
    </reaction>
</comment>
<gene>
    <name evidence="10" type="primary">rpe</name>
    <name evidence="15" type="ORF">FRY97_10710</name>
</gene>
<dbReference type="PROSITE" id="PS01085">
    <property type="entry name" value="RIBUL_P_3_EPIMER_1"/>
    <property type="match status" value="1"/>
</dbReference>
<evidence type="ECO:0000256" key="9">
    <source>
        <dbReference type="ARBA" id="ARBA00023235"/>
    </source>
</evidence>
<comment type="cofactor">
    <cofactor evidence="10 13">
        <name>a divalent metal cation</name>
        <dbReference type="ChEBI" id="CHEBI:60240"/>
    </cofactor>
    <text evidence="10 13">Binds 1 divalent metal cation per subunit.</text>
</comment>
<feature type="active site" description="Proton donor" evidence="10 12">
    <location>
        <position position="175"/>
    </location>
</feature>
<keyword evidence="8 10" id="KW-0479">Metal-binding</keyword>
<keyword evidence="13" id="KW-0464">Manganese</keyword>
<dbReference type="InterPro" id="IPR013785">
    <property type="entry name" value="Aldolase_TIM"/>
</dbReference>
<comment type="cofactor">
    <cofactor evidence="2">
        <name>Mn(2+)</name>
        <dbReference type="ChEBI" id="CHEBI:29035"/>
    </cofactor>
</comment>
<feature type="binding site" evidence="10 14">
    <location>
        <position position="66"/>
    </location>
    <ligand>
        <name>substrate</name>
    </ligand>
</feature>
<feature type="binding site" evidence="10 13">
    <location>
        <position position="35"/>
    </location>
    <ligand>
        <name>a divalent metal cation</name>
        <dbReference type="ChEBI" id="CHEBI:60240"/>
    </ligand>
</feature>
<feature type="binding site" evidence="14">
    <location>
        <position position="177"/>
    </location>
    <ligand>
        <name>substrate</name>
    </ligand>
</feature>
<evidence type="ECO:0000256" key="10">
    <source>
        <dbReference type="HAMAP-Rule" id="MF_02227"/>
    </source>
</evidence>
<dbReference type="PROSITE" id="PS01086">
    <property type="entry name" value="RIBUL_P_3_EPIMER_2"/>
    <property type="match status" value="1"/>
</dbReference>
<dbReference type="AlphaFoldDB" id="A0A5C6RL43"/>
<protein>
    <recommendedName>
        <fullName evidence="7 10">Ribulose-phosphate 3-epimerase</fullName>
        <ecNumber evidence="7 10">5.1.3.1</ecNumber>
    </recommendedName>
</protein>
<feature type="binding site" evidence="10 14">
    <location>
        <begin position="197"/>
        <end position="198"/>
    </location>
    <ligand>
        <name>substrate</name>
    </ligand>
</feature>
<evidence type="ECO:0000256" key="6">
    <source>
        <dbReference type="ARBA" id="ARBA00009541"/>
    </source>
</evidence>
<evidence type="ECO:0000256" key="1">
    <source>
        <dbReference type="ARBA" id="ARBA00001782"/>
    </source>
</evidence>
<feature type="active site" description="Proton acceptor" evidence="10 12">
    <location>
        <position position="35"/>
    </location>
</feature>
<dbReference type="InterPro" id="IPR026019">
    <property type="entry name" value="Ribul_P_3_epim"/>
</dbReference>
<dbReference type="RefSeq" id="WP_147167524.1">
    <property type="nucleotide sequence ID" value="NZ_VOOR01000019.1"/>
</dbReference>
<keyword evidence="10 11" id="KW-0119">Carbohydrate metabolism</keyword>
<evidence type="ECO:0000256" key="5">
    <source>
        <dbReference type="ARBA" id="ARBA00001954"/>
    </source>
</evidence>
<evidence type="ECO:0000256" key="7">
    <source>
        <dbReference type="ARBA" id="ARBA00013188"/>
    </source>
</evidence>
<evidence type="ECO:0000256" key="3">
    <source>
        <dbReference type="ARBA" id="ARBA00001941"/>
    </source>
</evidence>
<dbReference type="Proteomes" id="UP000321580">
    <property type="component" value="Unassembled WGS sequence"/>
</dbReference>
<dbReference type="EMBL" id="VOOR01000019">
    <property type="protein sequence ID" value="TXB63121.1"/>
    <property type="molecule type" value="Genomic_DNA"/>
</dbReference>
<comment type="cofactor">
    <cofactor evidence="4">
        <name>Zn(2+)</name>
        <dbReference type="ChEBI" id="CHEBI:29105"/>
    </cofactor>
</comment>
<dbReference type="FunFam" id="3.20.20.70:FF:000004">
    <property type="entry name" value="Ribulose-phosphate 3-epimerase"/>
    <property type="match status" value="1"/>
</dbReference>
<comment type="caution">
    <text evidence="15">The sequence shown here is derived from an EMBL/GenBank/DDBJ whole genome shotgun (WGS) entry which is preliminary data.</text>
</comment>
<dbReference type="GO" id="GO:0004750">
    <property type="term" value="F:D-ribulose-phosphate 3-epimerase activity"/>
    <property type="evidence" value="ECO:0007669"/>
    <property type="project" value="UniProtKB-UniRule"/>
</dbReference>
<comment type="cofactor">
    <cofactor evidence="3">
        <name>Co(2+)</name>
        <dbReference type="ChEBI" id="CHEBI:48828"/>
    </cofactor>
</comment>
<organism evidence="15 16">
    <name type="scientific">Phaeodactylibacter luteus</name>
    <dbReference type="NCBI Taxonomy" id="1564516"/>
    <lineage>
        <taxon>Bacteria</taxon>
        <taxon>Pseudomonadati</taxon>
        <taxon>Bacteroidota</taxon>
        <taxon>Saprospiria</taxon>
        <taxon>Saprospirales</taxon>
        <taxon>Haliscomenobacteraceae</taxon>
        <taxon>Phaeodactylibacter</taxon>
    </lineage>
</organism>
<comment type="cofactor">
    <cofactor evidence="5">
        <name>Fe(2+)</name>
        <dbReference type="ChEBI" id="CHEBI:29033"/>
    </cofactor>
</comment>
<comment type="similarity">
    <text evidence="6 10 11">Belongs to the ribulose-phosphate 3-epimerase family.</text>
</comment>
<dbReference type="GO" id="GO:0046872">
    <property type="term" value="F:metal ion binding"/>
    <property type="evidence" value="ECO:0007669"/>
    <property type="project" value="UniProtKB-UniRule"/>
</dbReference>
<sequence>MKHKVAPSLLAADFTRLAEEIQFINDSEADWLHLDVMDGRFVPNITFGMLMVDAARKICNKPLDVHLMIEEPEKYISDFRKAGADIITVHIEACPHLHRTLQQIRETGAQAGVALNPHTPVSALEDVIEDLDLVCVMSVNPGFGGQKFIYNTLPKLRRLKDLVTVRNAQVLIEVDGGVGLQNAEKILQAGADVLVAGSSVYKAEDPADAVARLKDIGGEWQRFA</sequence>
<keyword evidence="16" id="KW-1185">Reference proteome</keyword>
<reference evidence="15 16" key="1">
    <citation type="submission" date="2019-08" db="EMBL/GenBank/DDBJ databases">
        <title>Genome of Phaeodactylibacter luteus.</title>
        <authorList>
            <person name="Bowman J.P."/>
        </authorList>
    </citation>
    <scope>NUCLEOTIDE SEQUENCE [LARGE SCALE GENOMIC DNA]</scope>
    <source>
        <strain evidence="15 16">KCTC 42180</strain>
    </source>
</reference>
<feature type="binding site" evidence="10">
    <location>
        <begin position="175"/>
        <end position="177"/>
    </location>
    <ligand>
        <name>substrate</name>
    </ligand>
</feature>
<dbReference type="GO" id="GO:0006098">
    <property type="term" value="P:pentose-phosphate shunt"/>
    <property type="evidence" value="ECO:0007669"/>
    <property type="project" value="UniProtKB-UniRule"/>
</dbReference>
<evidence type="ECO:0000256" key="4">
    <source>
        <dbReference type="ARBA" id="ARBA00001947"/>
    </source>
</evidence>
<feature type="binding site" evidence="10 14">
    <location>
        <position position="8"/>
    </location>
    <ligand>
        <name>substrate</name>
    </ligand>
</feature>
<dbReference type="OrthoDB" id="1645589at2"/>
<evidence type="ECO:0000256" key="13">
    <source>
        <dbReference type="PIRSR" id="PIRSR001461-2"/>
    </source>
</evidence>
<evidence type="ECO:0000256" key="12">
    <source>
        <dbReference type="PIRSR" id="PIRSR001461-1"/>
    </source>
</evidence>
<dbReference type="InterPro" id="IPR000056">
    <property type="entry name" value="Ribul_P_3_epim-like"/>
</dbReference>
<evidence type="ECO:0000313" key="15">
    <source>
        <dbReference type="EMBL" id="TXB63121.1"/>
    </source>
</evidence>
<keyword evidence="9 10" id="KW-0413">Isomerase</keyword>
<feature type="binding site" evidence="10 13">
    <location>
        <position position="175"/>
    </location>
    <ligand>
        <name>a divalent metal cation</name>
        <dbReference type="ChEBI" id="CHEBI:60240"/>
    </ligand>
</feature>
<dbReference type="CDD" id="cd00429">
    <property type="entry name" value="RPE"/>
    <property type="match status" value="1"/>
</dbReference>
<dbReference type="Pfam" id="PF00834">
    <property type="entry name" value="Ribul_P_3_epim"/>
    <property type="match status" value="1"/>
</dbReference>
<dbReference type="NCBIfam" id="TIGR01163">
    <property type="entry name" value="rpe"/>
    <property type="match status" value="1"/>
</dbReference>
<dbReference type="SUPFAM" id="SSF51366">
    <property type="entry name" value="Ribulose-phoshate binding barrel"/>
    <property type="match status" value="1"/>
</dbReference>
<keyword evidence="13" id="KW-0862">Zinc</keyword>
<evidence type="ECO:0000313" key="16">
    <source>
        <dbReference type="Proteomes" id="UP000321580"/>
    </source>
</evidence>
<dbReference type="Gene3D" id="3.20.20.70">
    <property type="entry name" value="Aldolase class I"/>
    <property type="match status" value="1"/>
</dbReference>
<dbReference type="InterPro" id="IPR011060">
    <property type="entry name" value="RibuloseP-bd_barrel"/>
</dbReference>
<comment type="pathway">
    <text evidence="10">Carbohydrate degradation.</text>
</comment>
<evidence type="ECO:0000256" key="11">
    <source>
        <dbReference type="PIRNR" id="PIRNR001461"/>
    </source>
</evidence>